<sequence length="117" mass="12820">ISETGATIILTTELCKKLKSGAGASEATGKVIATKIDYALVKSKGIPLGVSVSTEKCEDPDGYEVSCVVKVMGNKGWRNWFPLPIVLRREQFKEIDKMIEEVRLSIQKAIEPLLLKA</sequence>
<dbReference type="AlphaFoldDB" id="A0A0F9GF62"/>
<protein>
    <submittedName>
        <fullName evidence="1">Uncharacterized protein</fullName>
    </submittedName>
</protein>
<feature type="non-terminal residue" evidence="1">
    <location>
        <position position="1"/>
    </location>
</feature>
<evidence type="ECO:0000313" key="1">
    <source>
        <dbReference type="EMBL" id="KKL89196.1"/>
    </source>
</evidence>
<reference evidence="1" key="1">
    <citation type="journal article" date="2015" name="Nature">
        <title>Complex archaea that bridge the gap between prokaryotes and eukaryotes.</title>
        <authorList>
            <person name="Spang A."/>
            <person name="Saw J.H."/>
            <person name="Jorgensen S.L."/>
            <person name="Zaremba-Niedzwiedzka K."/>
            <person name="Martijn J."/>
            <person name="Lind A.E."/>
            <person name="van Eijk R."/>
            <person name="Schleper C."/>
            <person name="Guy L."/>
            <person name="Ettema T.J."/>
        </authorList>
    </citation>
    <scope>NUCLEOTIDE SEQUENCE</scope>
</reference>
<name>A0A0F9GF62_9ZZZZ</name>
<dbReference type="EMBL" id="LAZR01020354">
    <property type="protein sequence ID" value="KKL89196.1"/>
    <property type="molecule type" value="Genomic_DNA"/>
</dbReference>
<gene>
    <name evidence="1" type="ORF">LCGC14_1917110</name>
</gene>
<proteinExistence type="predicted"/>
<comment type="caution">
    <text evidence="1">The sequence shown here is derived from an EMBL/GenBank/DDBJ whole genome shotgun (WGS) entry which is preliminary data.</text>
</comment>
<accession>A0A0F9GF62</accession>
<organism evidence="1">
    <name type="scientific">marine sediment metagenome</name>
    <dbReference type="NCBI Taxonomy" id="412755"/>
    <lineage>
        <taxon>unclassified sequences</taxon>
        <taxon>metagenomes</taxon>
        <taxon>ecological metagenomes</taxon>
    </lineage>
</organism>